<feature type="transmembrane region" description="Helical" evidence="1">
    <location>
        <begin position="275"/>
        <end position="299"/>
    </location>
</feature>
<name>A0AAW0CUX6_9AGAR</name>
<feature type="transmembrane region" description="Helical" evidence="1">
    <location>
        <begin position="91"/>
        <end position="112"/>
    </location>
</feature>
<evidence type="ECO:0000256" key="1">
    <source>
        <dbReference type="SAM" id="Phobius"/>
    </source>
</evidence>
<keyword evidence="3" id="KW-1185">Reference proteome</keyword>
<keyword evidence="1" id="KW-0472">Membrane</keyword>
<feature type="transmembrane region" description="Helical" evidence="1">
    <location>
        <begin position="245"/>
        <end position="269"/>
    </location>
</feature>
<feature type="transmembrane region" description="Helical" evidence="1">
    <location>
        <begin position="53"/>
        <end position="79"/>
    </location>
</feature>
<evidence type="ECO:0000313" key="3">
    <source>
        <dbReference type="Proteomes" id="UP001383192"/>
    </source>
</evidence>
<organism evidence="2 3">
    <name type="scientific">Paramarasmius palmivorus</name>
    <dbReference type="NCBI Taxonomy" id="297713"/>
    <lineage>
        <taxon>Eukaryota</taxon>
        <taxon>Fungi</taxon>
        <taxon>Dikarya</taxon>
        <taxon>Basidiomycota</taxon>
        <taxon>Agaricomycotina</taxon>
        <taxon>Agaricomycetes</taxon>
        <taxon>Agaricomycetidae</taxon>
        <taxon>Agaricales</taxon>
        <taxon>Marasmiineae</taxon>
        <taxon>Marasmiaceae</taxon>
        <taxon>Paramarasmius</taxon>
    </lineage>
</organism>
<evidence type="ECO:0000313" key="2">
    <source>
        <dbReference type="EMBL" id="KAK7043769.1"/>
    </source>
</evidence>
<comment type="caution">
    <text evidence="2">The sequence shown here is derived from an EMBL/GenBank/DDBJ whole genome shotgun (WGS) entry which is preliminary data.</text>
</comment>
<dbReference type="AlphaFoldDB" id="A0AAW0CUX6"/>
<dbReference type="EMBL" id="JAYKXP010000028">
    <property type="protein sequence ID" value="KAK7043769.1"/>
    <property type="molecule type" value="Genomic_DNA"/>
</dbReference>
<gene>
    <name evidence="2" type="ORF">VNI00_008381</name>
</gene>
<proteinExistence type="predicted"/>
<keyword evidence="1" id="KW-1133">Transmembrane helix</keyword>
<keyword evidence="1" id="KW-0812">Transmembrane</keyword>
<reference evidence="2 3" key="1">
    <citation type="submission" date="2024-01" db="EMBL/GenBank/DDBJ databases">
        <title>A draft genome for a cacao thread blight-causing isolate of Paramarasmius palmivorus.</title>
        <authorList>
            <person name="Baruah I.K."/>
            <person name="Bukari Y."/>
            <person name="Amoako-Attah I."/>
            <person name="Meinhardt L.W."/>
            <person name="Bailey B.A."/>
            <person name="Cohen S.P."/>
        </authorList>
    </citation>
    <scope>NUCLEOTIDE SEQUENCE [LARGE SCALE GENOMIC DNA]</scope>
    <source>
        <strain evidence="2 3">GH-12</strain>
    </source>
</reference>
<feature type="transmembrane region" description="Helical" evidence="1">
    <location>
        <begin position="20"/>
        <end position="41"/>
    </location>
</feature>
<dbReference type="Proteomes" id="UP001383192">
    <property type="component" value="Unassembled WGS sequence"/>
</dbReference>
<accession>A0AAW0CUX6</accession>
<feature type="transmembrane region" description="Helical" evidence="1">
    <location>
        <begin position="124"/>
        <end position="148"/>
    </location>
</feature>
<protein>
    <submittedName>
        <fullName evidence="2">Uncharacterized protein</fullName>
    </submittedName>
</protein>
<sequence>METPPGLQLYIELTIKPALTQLIVGTVWATALIPLLVLLFLWSNSQIRRQPMFIMNVLLVMTGIVIGILNAYLFVTLVIDPQGTSVKADYAFLGMLTTMPIVIDCILAYRLYIIYPFNSTPKPLLAVIFVPIFLYKVARIVNLSIFWADFVPSTSGFGRLQVDARFAWYFTGNELPWQKIEMIFLIVDNCHTSAFILWRLWGSGYASPEFGALGKTEKLHINTTSSEIDESGRSAATAINPVQRLFYLALSSFILPCVFSITLVIVLFVKKDFYMGAYIFVTNLYLEIICVLIATIWAGKSRAESKSTKRRPTSVLSSRLRTDQQAAELRLIDNVELLEVRKGHSQ</sequence>